<accession>Q0UKQ2</accession>
<evidence type="ECO:0000313" key="2">
    <source>
        <dbReference type="Proteomes" id="UP000001055"/>
    </source>
</evidence>
<evidence type="ECO:0000313" key="1">
    <source>
        <dbReference type="EMBL" id="EAT85128.1"/>
    </source>
</evidence>
<dbReference type="EMBL" id="CH445335">
    <property type="protein sequence ID" value="EAT85128.1"/>
    <property type="molecule type" value="Genomic_DNA"/>
</dbReference>
<reference evidence="2" key="1">
    <citation type="journal article" date="2007" name="Plant Cell">
        <title>Dothideomycete-plant interactions illuminated by genome sequencing and EST analysis of the wheat pathogen Stagonospora nodorum.</title>
        <authorList>
            <person name="Hane J.K."/>
            <person name="Lowe R.G."/>
            <person name="Solomon P.S."/>
            <person name="Tan K.C."/>
            <person name="Schoch C.L."/>
            <person name="Spatafora J.W."/>
            <person name="Crous P.W."/>
            <person name="Kodira C."/>
            <person name="Birren B.W."/>
            <person name="Galagan J.E."/>
            <person name="Torriani S.F."/>
            <person name="McDonald B.A."/>
            <person name="Oliver R.P."/>
        </authorList>
    </citation>
    <scope>NUCLEOTIDE SEQUENCE [LARGE SCALE GENOMIC DNA]</scope>
    <source>
        <strain evidence="2">SN15 / ATCC MYA-4574 / FGSC 10173</strain>
    </source>
</reference>
<dbReference type="InParanoid" id="Q0UKQ2"/>
<dbReference type="AlphaFoldDB" id="Q0UKQ2"/>
<sequence length="85" mass="9532">MAMGHINQHVCERILGDLKDAGVIQERRSQRRDACFDASAPRENWALYSSPVVCCAASCCTGNIEYYNQSNSLESSRSYPYLLPL</sequence>
<dbReference type="KEGG" id="pno:SNOG_07662"/>
<gene>
    <name evidence="1" type="ORF">SNOG_07662</name>
</gene>
<proteinExistence type="predicted"/>
<protein>
    <submittedName>
        <fullName evidence="1">Uncharacterized protein</fullName>
    </submittedName>
</protein>
<dbReference type="Proteomes" id="UP000001055">
    <property type="component" value="Unassembled WGS sequence"/>
</dbReference>
<name>Q0UKQ2_PHANO</name>
<organism evidence="1 2">
    <name type="scientific">Phaeosphaeria nodorum (strain SN15 / ATCC MYA-4574 / FGSC 10173)</name>
    <name type="common">Glume blotch fungus</name>
    <name type="synonym">Parastagonospora nodorum</name>
    <dbReference type="NCBI Taxonomy" id="321614"/>
    <lineage>
        <taxon>Eukaryota</taxon>
        <taxon>Fungi</taxon>
        <taxon>Dikarya</taxon>
        <taxon>Ascomycota</taxon>
        <taxon>Pezizomycotina</taxon>
        <taxon>Dothideomycetes</taxon>
        <taxon>Pleosporomycetidae</taxon>
        <taxon>Pleosporales</taxon>
        <taxon>Pleosporineae</taxon>
        <taxon>Phaeosphaeriaceae</taxon>
        <taxon>Parastagonospora</taxon>
    </lineage>
</organism>
<dbReference type="GeneID" id="5974888"/>
<dbReference type="RefSeq" id="XP_001797995.1">
    <property type="nucleotide sequence ID" value="XM_001797943.1"/>
</dbReference>